<protein>
    <submittedName>
        <fullName evidence="2">1-(5-phosphoribosyl)-5-amino-4-imidazole-carboxylate carboxylase</fullName>
    </submittedName>
</protein>
<dbReference type="SMART" id="SM01001">
    <property type="entry name" value="AIRC"/>
    <property type="match status" value="1"/>
</dbReference>
<name>A0A1F4TRI5_UNCSA</name>
<dbReference type="Proteomes" id="UP000178951">
    <property type="component" value="Unassembled WGS sequence"/>
</dbReference>
<dbReference type="GO" id="GO:0006189">
    <property type="term" value="P:'de novo' IMP biosynthetic process"/>
    <property type="evidence" value="ECO:0007669"/>
    <property type="project" value="InterPro"/>
</dbReference>
<dbReference type="SUPFAM" id="SSF52255">
    <property type="entry name" value="N5-CAIR mutase (phosphoribosylaminoimidazole carboxylase, PurE)"/>
    <property type="match status" value="1"/>
</dbReference>
<dbReference type="STRING" id="1802583.A2311_00715"/>
<dbReference type="AlphaFoldDB" id="A0A1F4TRI5"/>
<gene>
    <name evidence="2" type="ORF">A2311_00715</name>
</gene>
<evidence type="ECO:0000313" key="3">
    <source>
        <dbReference type="Proteomes" id="UP000178951"/>
    </source>
</evidence>
<dbReference type="Gene3D" id="3.40.50.1970">
    <property type="match status" value="1"/>
</dbReference>
<dbReference type="InterPro" id="IPR039476">
    <property type="entry name" value="P2CMN_synthase_LarB"/>
</dbReference>
<accession>A0A1F4TRI5</accession>
<dbReference type="GO" id="GO:0016787">
    <property type="term" value="F:hydrolase activity"/>
    <property type="evidence" value="ECO:0007669"/>
    <property type="project" value="InterPro"/>
</dbReference>
<comment type="caution">
    <text evidence="2">The sequence shown here is derived from an EMBL/GenBank/DDBJ whole genome shotgun (WGS) entry which is preliminary data.</text>
</comment>
<organism evidence="2 3">
    <name type="scientific">candidate division WOR-1 bacterium RIFOXYB2_FULL_48_7</name>
    <dbReference type="NCBI Taxonomy" id="1802583"/>
    <lineage>
        <taxon>Bacteria</taxon>
        <taxon>Bacillati</taxon>
        <taxon>Saganbacteria</taxon>
    </lineage>
</organism>
<reference evidence="2 3" key="1">
    <citation type="journal article" date="2016" name="Nat. Commun.">
        <title>Thousands of microbial genomes shed light on interconnected biogeochemical processes in an aquifer system.</title>
        <authorList>
            <person name="Anantharaman K."/>
            <person name="Brown C.T."/>
            <person name="Hug L.A."/>
            <person name="Sharon I."/>
            <person name="Castelle C.J."/>
            <person name="Probst A.J."/>
            <person name="Thomas B.C."/>
            <person name="Singh A."/>
            <person name="Wilkins M.J."/>
            <person name="Karaoz U."/>
            <person name="Brodie E.L."/>
            <person name="Williams K.H."/>
            <person name="Hubbard S.S."/>
            <person name="Banfield J.F."/>
        </authorList>
    </citation>
    <scope>NUCLEOTIDE SEQUENCE [LARGE SCALE GENOMIC DNA]</scope>
</reference>
<sequence length="227" mass="24456">MIAFMKHYEDLGFAKVDHQRIHRKGFPEVIFGQGKTPAQIAKITTSIAAKRHDVLITRTNRLAFLKVKKLFKSARFYETAGIIIVKQEQRTQNIKPSIRIAIITAGTSDLPVAEEAAVTAEFLGEKVARFYDVGVAGIHRLMKNLEAIQKAKVIIVVAGMEGALPSVVGGLVDKPVIAVPTSIGYGASFNGLSALLTMMNSCAPGVAVVNIDNGFGAAVMAHYILKP</sequence>
<dbReference type="PANTHER" id="PTHR43064">
    <property type="entry name" value="PHOSPHORIBOSYLAMINOIMIDAZOLE CARBOXYLASE-RELATED"/>
    <property type="match status" value="1"/>
</dbReference>
<feature type="domain" description="PurE" evidence="1">
    <location>
        <begin position="98"/>
        <end position="227"/>
    </location>
</feature>
<evidence type="ECO:0000313" key="2">
    <source>
        <dbReference type="EMBL" id="OGC35301.1"/>
    </source>
</evidence>
<dbReference type="NCBIfam" id="NF033503">
    <property type="entry name" value="LarB"/>
    <property type="match status" value="1"/>
</dbReference>
<evidence type="ECO:0000259" key="1">
    <source>
        <dbReference type="SMART" id="SM01001"/>
    </source>
</evidence>
<proteinExistence type="predicted"/>
<dbReference type="InterPro" id="IPR000031">
    <property type="entry name" value="PurE_dom"/>
</dbReference>
<dbReference type="PANTHER" id="PTHR43064:SF1">
    <property type="entry name" value="SLL1489 PROTEIN"/>
    <property type="match status" value="1"/>
</dbReference>
<dbReference type="EMBL" id="MEUF01000031">
    <property type="protein sequence ID" value="OGC35301.1"/>
    <property type="molecule type" value="Genomic_DNA"/>
</dbReference>
<dbReference type="Pfam" id="PF00731">
    <property type="entry name" value="AIRC"/>
    <property type="match status" value="1"/>
</dbReference>